<dbReference type="GO" id="GO:0043565">
    <property type="term" value="F:sequence-specific DNA binding"/>
    <property type="evidence" value="ECO:0007669"/>
    <property type="project" value="InterPro"/>
</dbReference>
<sequence>MIRLLFIVPYPELEETVRLVLSRHPKRDLLDADIRCITVENIPEIPDDTYDAIIARGYTAMKTLDGCHRTPTIQLSITGYDLVRAVSECCETYHPRKIAVCGFGQQMYEVKTIFHFFHVDGEIYDTIRHEDLKETVARAKAAGCDALVGGYSANLQARLAGLNAVVFRTGEDAVLRALNEAIHTVERIRQERIVSQMYKTIIYSSKDGLLFVSRDGTILVRNRVIKKMNGDISLMNRSLKDALPYLCPLFSSVMEKGKEETGRILAIPGTKLTVSASCTPVVANREISGAVINLSDITLIQDLESQIRRKLSTRGLKARYTFQDILHGSRSMDKTIRIARQYAASDSNVIIVGETGTGKELFAQSIHNASSRKNGPFVAINCAALPENLLDSELFGYVEGAFTGTSKGGKMGLFEQAHGGTLFLDEVEEISPAIQGKLLRALQERQVRRIGDNKVIDVNVRILSATNKSISRLADQGLFRRDLVYRLDVLRLFIPPLRDRENDVELLFSCLLKQQCLESGIPPAQLSPDAMALLHQYPFMGNIRELKNIVERACALNTGQLITWEVLREALYPRDLDGEEAYFPNRSPFPSPQGPDLTLDEPERLRQALKACGGNRTRAAELLGMDRSTLWRKLKKYQIS</sequence>
<evidence type="ECO:0000313" key="7">
    <source>
        <dbReference type="Proteomes" id="UP000886780"/>
    </source>
</evidence>
<feature type="domain" description="Sigma-54 factor interaction" evidence="5">
    <location>
        <begin position="325"/>
        <end position="555"/>
    </location>
</feature>
<protein>
    <submittedName>
        <fullName evidence="6">Sigma 54-interacting transcriptional regulator</fullName>
    </submittedName>
</protein>
<dbReference type="InterPro" id="IPR002078">
    <property type="entry name" value="Sigma_54_int"/>
</dbReference>
<dbReference type="InterPro" id="IPR010524">
    <property type="entry name" value="Sig_transdc_resp-reg_PrpR_N"/>
</dbReference>
<dbReference type="Gene3D" id="3.40.50.2300">
    <property type="match status" value="1"/>
</dbReference>
<evidence type="ECO:0000313" key="6">
    <source>
        <dbReference type="EMBL" id="HIX52833.1"/>
    </source>
</evidence>
<dbReference type="PANTHER" id="PTHR32071">
    <property type="entry name" value="TRANSCRIPTIONAL REGULATORY PROTEIN"/>
    <property type="match status" value="1"/>
</dbReference>
<dbReference type="Pfam" id="PF02954">
    <property type="entry name" value="HTH_8"/>
    <property type="match status" value="1"/>
</dbReference>
<dbReference type="GO" id="GO:0006355">
    <property type="term" value="P:regulation of DNA-templated transcription"/>
    <property type="evidence" value="ECO:0007669"/>
    <property type="project" value="InterPro"/>
</dbReference>
<dbReference type="SUPFAM" id="SSF159800">
    <property type="entry name" value="PrpR receptor domain-like"/>
    <property type="match status" value="1"/>
</dbReference>
<dbReference type="Proteomes" id="UP000886780">
    <property type="component" value="Unassembled WGS sequence"/>
</dbReference>
<dbReference type="SUPFAM" id="SSF46689">
    <property type="entry name" value="Homeodomain-like"/>
    <property type="match status" value="1"/>
</dbReference>
<evidence type="ECO:0000259" key="5">
    <source>
        <dbReference type="PROSITE" id="PS50045"/>
    </source>
</evidence>
<dbReference type="Gene3D" id="1.10.8.60">
    <property type="match status" value="1"/>
</dbReference>
<dbReference type="SUPFAM" id="SSF52540">
    <property type="entry name" value="P-loop containing nucleoside triphosphate hydrolases"/>
    <property type="match status" value="1"/>
</dbReference>
<name>A0A9D1W5G8_9FIRM</name>
<keyword evidence="4" id="KW-0804">Transcription</keyword>
<reference evidence="6" key="2">
    <citation type="submission" date="2021-04" db="EMBL/GenBank/DDBJ databases">
        <authorList>
            <person name="Gilroy R."/>
        </authorList>
    </citation>
    <scope>NUCLEOTIDE SEQUENCE</scope>
    <source>
        <strain evidence="6">ChiGjej4B4-12881</strain>
    </source>
</reference>
<dbReference type="Pfam" id="PF06506">
    <property type="entry name" value="PrpR_N"/>
    <property type="match status" value="1"/>
</dbReference>
<comment type="caution">
    <text evidence="6">The sequence shown here is derived from an EMBL/GenBank/DDBJ whole genome shotgun (WGS) entry which is preliminary data.</text>
</comment>
<dbReference type="Gene3D" id="3.40.50.300">
    <property type="entry name" value="P-loop containing nucleotide triphosphate hydrolases"/>
    <property type="match status" value="1"/>
</dbReference>
<dbReference type="PANTHER" id="PTHR32071:SF57">
    <property type="entry name" value="C4-DICARBOXYLATE TRANSPORT TRANSCRIPTIONAL REGULATORY PROTEIN DCTD"/>
    <property type="match status" value="1"/>
</dbReference>
<dbReference type="Gene3D" id="3.40.50.10660">
    <property type="entry name" value="PrpR receptor domain-like"/>
    <property type="match status" value="1"/>
</dbReference>
<dbReference type="InterPro" id="IPR058031">
    <property type="entry name" value="AAA_lid_NorR"/>
</dbReference>
<reference evidence="6" key="1">
    <citation type="journal article" date="2021" name="PeerJ">
        <title>Extensive microbial diversity within the chicken gut microbiome revealed by metagenomics and culture.</title>
        <authorList>
            <person name="Gilroy R."/>
            <person name="Ravi A."/>
            <person name="Getino M."/>
            <person name="Pursley I."/>
            <person name="Horton D.L."/>
            <person name="Alikhan N.F."/>
            <person name="Baker D."/>
            <person name="Gharbi K."/>
            <person name="Hall N."/>
            <person name="Watson M."/>
            <person name="Adriaenssens E.M."/>
            <person name="Foster-Nyarko E."/>
            <person name="Jarju S."/>
            <person name="Secka A."/>
            <person name="Antonio M."/>
            <person name="Oren A."/>
            <person name="Chaudhuri R.R."/>
            <person name="La Ragione R."/>
            <person name="Hildebrand F."/>
            <person name="Pallen M.J."/>
        </authorList>
    </citation>
    <scope>NUCLEOTIDE SEQUENCE</scope>
    <source>
        <strain evidence="6">ChiGjej4B4-12881</strain>
    </source>
</reference>
<gene>
    <name evidence="6" type="ORF">IAA28_08510</name>
</gene>
<evidence type="ECO:0000256" key="3">
    <source>
        <dbReference type="ARBA" id="ARBA00023015"/>
    </source>
</evidence>
<evidence type="ECO:0000256" key="2">
    <source>
        <dbReference type="ARBA" id="ARBA00022840"/>
    </source>
</evidence>
<dbReference type="SMART" id="SM00382">
    <property type="entry name" value="AAA"/>
    <property type="match status" value="1"/>
</dbReference>
<dbReference type="PRINTS" id="PR01590">
    <property type="entry name" value="HTHFIS"/>
</dbReference>
<dbReference type="InterPro" id="IPR009057">
    <property type="entry name" value="Homeodomain-like_sf"/>
</dbReference>
<dbReference type="InterPro" id="IPR002197">
    <property type="entry name" value="HTH_Fis"/>
</dbReference>
<accession>A0A9D1W5G8</accession>
<organism evidence="6 7">
    <name type="scientific">Candidatus Lachnoclostridium stercoripullorum</name>
    <dbReference type="NCBI Taxonomy" id="2838635"/>
    <lineage>
        <taxon>Bacteria</taxon>
        <taxon>Bacillati</taxon>
        <taxon>Bacillota</taxon>
        <taxon>Clostridia</taxon>
        <taxon>Lachnospirales</taxon>
        <taxon>Lachnospiraceae</taxon>
    </lineage>
</organism>
<evidence type="ECO:0000256" key="4">
    <source>
        <dbReference type="ARBA" id="ARBA00023163"/>
    </source>
</evidence>
<dbReference type="GO" id="GO:0000156">
    <property type="term" value="F:phosphorelay response regulator activity"/>
    <property type="evidence" value="ECO:0007669"/>
    <property type="project" value="InterPro"/>
</dbReference>
<dbReference type="FunFam" id="3.40.50.300:FF:000006">
    <property type="entry name" value="DNA-binding transcriptional regulator NtrC"/>
    <property type="match status" value="1"/>
</dbReference>
<dbReference type="CDD" id="cd00009">
    <property type="entry name" value="AAA"/>
    <property type="match status" value="1"/>
</dbReference>
<keyword evidence="3" id="KW-0805">Transcription regulation</keyword>
<keyword evidence="2" id="KW-0067">ATP-binding</keyword>
<keyword evidence="1" id="KW-0547">Nucleotide-binding</keyword>
<dbReference type="InterPro" id="IPR027417">
    <property type="entry name" value="P-loop_NTPase"/>
</dbReference>
<dbReference type="AlphaFoldDB" id="A0A9D1W5G8"/>
<dbReference type="PROSITE" id="PS00676">
    <property type="entry name" value="SIGMA54_INTERACT_2"/>
    <property type="match status" value="1"/>
</dbReference>
<dbReference type="InterPro" id="IPR025943">
    <property type="entry name" value="Sigma_54_int_dom_ATP-bd_2"/>
</dbReference>
<dbReference type="InterPro" id="IPR003593">
    <property type="entry name" value="AAA+_ATPase"/>
</dbReference>
<proteinExistence type="predicted"/>
<dbReference type="PROSITE" id="PS50045">
    <property type="entry name" value="SIGMA54_INTERACT_4"/>
    <property type="match status" value="1"/>
</dbReference>
<dbReference type="Gene3D" id="1.10.10.60">
    <property type="entry name" value="Homeodomain-like"/>
    <property type="match status" value="1"/>
</dbReference>
<dbReference type="InterPro" id="IPR025662">
    <property type="entry name" value="Sigma_54_int_dom_ATP-bd_1"/>
</dbReference>
<dbReference type="EMBL" id="DXEU01000150">
    <property type="protein sequence ID" value="HIX52833.1"/>
    <property type="molecule type" value="Genomic_DNA"/>
</dbReference>
<evidence type="ECO:0000256" key="1">
    <source>
        <dbReference type="ARBA" id="ARBA00022741"/>
    </source>
</evidence>
<dbReference type="PROSITE" id="PS00675">
    <property type="entry name" value="SIGMA54_INTERACT_1"/>
    <property type="match status" value="1"/>
</dbReference>
<dbReference type="Pfam" id="PF00158">
    <property type="entry name" value="Sigma54_activat"/>
    <property type="match status" value="1"/>
</dbReference>
<dbReference type="Gene3D" id="3.30.450.20">
    <property type="entry name" value="PAS domain"/>
    <property type="match status" value="1"/>
</dbReference>
<dbReference type="Pfam" id="PF25601">
    <property type="entry name" value="AAA_lid_14"/>
    <property type="match status" value="1"/>
</dbReference>
<dbReference type="GO" id="GO:0005524">
    <property type="term" value="F:ATP binding"/>
    <property type="evidence" value="ECO:0007669"/>
    <property type="project" value="UniProtKB-KW"/>
</dbReference>